<organism evidence="2 3">
    <name type="scientific">Tetradesmus obliquus</name>
    <name type="common">Green alga</name>
    <name type="synonym">Acutodesmus obliquus</name>
    <dbReference type="NCBI Taxonomy" id="3088"/>
    <lineage>
        <taxon>Eukaryota</taxon>
        <taxon>Viridiplantae</taxon>
        <taxon>Chlorophyta</taxon>
        <taxon>core chlorophytes</taxon>
        <taxon>Chlorophyceae</taxon>
        <taxon>CS clade</taxon>
        <taxon>Sphaeropleales</taxon>
        <taxon>Scenedesmaceae</taxon>
        <taxon>Tetradesmus</taxon>
    </lineage>
</organism>
<dbReference type="Pfam" id="PF03407">
    <property type="entry name" value="Nucleotid_trans"/>
    <property type="match status" value="1"/>
</dbReference>
<evidence type="ECO:0000259" key="1">
    <source>
        <dbReference type="Pfam" id="PF03407"/>
    </source>
</evidence>
<protein>
    <recommendedName>
        <fullName evidence="1">Nucleotide-diphospho-sugar transferase domain-containing protein</fullName>
    </recommendedName>
</protein>
<dbReference type="PANTHER" id="PTHR46581:SF3">
    <property type="entry name" value="ARABINOSYLTRANSFERASE RRA3"/>
    <property type="match status" value="1"/>
</dbReference>
<dbReference type="EMBL" id="CP126213">
    <property type="protein sequence ID" value="WIA15247.1"/>
    <property type="molecule type" value="Genomic_DNA"/>
</dbReference>
<dbReference type="PANTHER" id="PTHR46581">
    <property type="entry name" value="ARABINOSYLTRANSFERASE RRA3"/>
    <property type="match status" value="1"/>
</dbReference>
<sequence length="399" mass="44804">MDDSTGKGKMFSMRERHQVLLSLFAVGMCAGIIISERLYISSNREDILRGTALPNKPRSARSAAAPLAGNAPAGARSAAQLARNAAAAAAAAVVYPKDAQMHALEQYLLKIAPSREVLVGVSNVNPLREGMLGTFLKGVQQARVSNYLVVALDEETERELKFQNINVFYMPMQISKSQADTGANHAVSALKFGILKKFLQLGWAVLLSDIDICVLQDPFKHLYRWDPFKHLYRDHDLEGMSDGFDPMTAYGQIEGFDDPSMGWARFAQKESHFNLNSGLFYLAANPRTVELMQRLETRLSREKYWDQTAYNEEIFFLSHDNYRSPGVSVRVMSIYKFMNSKVLFKDIRHRAAGTTAMPVMVHINYHPDKHERMKAVFAYYLDKDMDALKAFPGGSEKGT</sequence>
<name>A0ABY8U1C6_TETOB</name>
<keyword evidence="3" id="KW-1185">Reference proteome</keyword>
<gene>
    <name evidence="2" type="ORF">OEZ85_001921</name>
</gene>
<reference evidence="2 3" key="1">
    <citation type="submission" date="2023-05" db="EMBL/GenBank/DDBJ databases">
        <title>A 100% complete, gapless, phased diploid assembly of the Scenedesmus obliquus UTEX 3031 genome.</title>
        <authorList>
            <person name="Biondi T.C."/>
            <person name="Hanschen E.R."/>
            <person name="Kwon T."/>
            <person name="Eng W."/>
            <person name="Kruse C.P.S."/>
            <person name="Koehler S.I."/>
            <person name="Kunde Y."/>
            <person name="Gleasner C.D."/>
            <person name="You Mak K.T."/>
            <person name="Polle J."/>
            <person name="Hovde B.T."/>
            <person name="Starkenburg S.R."/>
        </authorList>
    </citation>
    <scope>NUCLEOTIDE SEQUENCE [LARGE SCALE GENOMIC DNA]</scope>
    <source>
        <strain evidence="2 3">DOE0152z</strain>
    </source>
</reference>
<feature type="domain" description="Nucleotide-diphospho-sugar transferase" evidence="1">
    <location>
        <begin position="144"/>
        <end position="374"/>
    </location>
</feature>
<dbReference type="InterPro" id="IPR005069">
    <property type="entry name" value="Nucl-diP-sugar_transferase"/>
</dbReference>
<proteinExistence type="predicted"/>
<evidence type="ECO:0000313" key="2">
    <source>
        <dbReference type="EMBL" id="WIA15247.1"/>
    </source>
</evidence>
<evidence type="ECO:0000313" key="3">
    <source>
        <dbReference type="Proteomes" id="UP001244341"/>
    </source>
</evidence>
<accession>A0ABY8U1C6</accession>
<dbReference type="InterPro" id="IPR044290">
    <property type="entry name" value="RRA1/2/3"/>
</dbReference>
<dbReference type="Proteomes" id="UP001244341">
    <property type="component" value="Chromosome 6b"/>
</dbReference>